<feature type="domain" description="Alpha/beta hydrolase fold-3" evidence="3">
    <location>
        <begin position="101"/>
        <end position="316"/>
    </location>
</feature>
<dbReference type="Pfam" id="PF07859">
    <property type="entry name" value="Abhydrolase_3"/>
    <property type="match status" value="1"/>
</dbReference>
<reference evidence="4" key="1">
    <citation type="journal article" date="2014" name="Int. J. Syst. Evol. Microbiol.">
        <title>Complete genome sequence of Corynebacterium casei LMG S-19264T (=DSM 44701T), isolated from a smear-ripened cheese.</title>
        <authorList>
            <consortium name="US DOE Joint Genome Institute (JGI-PGF)"/>
            <person name="Walter F."/>
            <person name="Albersmeier A."/>
            <person name="Kalinowski J."/>
            <person name="Ruckert C."/>
        </authorList>
    </citation>
    <scope>NUCLEOTIDE SEQUENCE</scope>
    <source>
        <strain evidence="4">JCM 4784</strain>
    </source>
</reference>
<comment type="caution">
    <text evidence="4">The sequence shown here is derived from an EMBL/GenBank/DDBJ whole genome shotgun (WGS) entry which is preliminary data.</text>
</comment>
<dbReference type="SUPFAM" id="SSF53474">
    <property type="entry name" value="alpha/beta-Hydrolases"/>
    <property type="match status" value="1"/>
</dbReference>
<feature type="compositionally biased region" description="Basic and acidic residues" evidence="2">
    <location>
        <begin position="26"/>
        <end position="44"/>
    </location>
</feature>
<dbReference type="Proteomes" id="UP000608024">
    <property type="component" value="Unassembled WGS sequence"/>
</dbReference>
<feature type="compositionally biased region" description="Low complexity" evidence="2">
    <location>
        <begin position="251"/>
        <end position="267"/>
    </location>
</feature>
<organism evidence="4 5">
    <name type="scientific">Streptomyces longispororuber</name>
    <dbReference type="NCBI Taxonomy" id="68230"/>
    <lineage>
        <taxon>Bacteria</taxon>
        <taxon>Bacillati</taxon>
        <taxon>Actinomycetota</taxon>
        <taxon>Actinomycetes</taxon>
        <taxon>Kitasatosporales</taxon>
        <taxon>Streptomycetaceae</taxon>
        <taxon>Streptomyces</taxon>
    </lineage>
</organism>
<dbReference type="GO" id="GO:0016787">
    <property type="term" value="F:hydrolase activity"/>
    <property type="evidence" value="ECO:0007669"/>
    <property type="project" value="UniProtKB-KW"/>
</dbReference>
<evidence type="ECO:0000256" key="1">
    <source>
        <dbReference type="ARBA" id="ARBA00022801"/>
    </source>
</evidence>
<reference evidence="4" key="2">
    <citation type="submission" date="2020-09" db="EMBL/GenBank/DDBJ databases">
        <authorList>
            <person name="Sun Q."/>
            <person name="Ohkuma M."/>
        </authorList>
    </citation>
    <scope>NUCLEOTIDE SEQUENCE</scope>
    <source>
        <strain evidence="4">JCM 4784</strain>
    </source>
</reference>
<dbReference type="InterPro" id="IPR029058">
    <property type="entry name" value="AB_hydrolase_fold"/>
</dbReference>
<feature type="compositionally biased region" description="Low complexity" evidence="2">
    <location>
        <begin position="357"/>
        <end position="368"/>
    </location>
</feature>
<feature type="region of interest" description="Disordered" evidence="2">
    <location>
        <begin position="245"/>
        <end position="271"/>
    </location>
</feature>
<dbReference type="Gene3D" id="3.40.50.1820">
    <property type="entry name" value="alpha/beta hydrolase"/>
    <property type="match status" value="1"/>
</dbReference>
<dbReference type="PANTHER" id="PTHR48081:SF33">
    <property type="entry name" value="KYNURENINE FORMAMIDASE"/>
    <property type="match status" value="1"/>
</dbReference>
<gene>
    <name evidence="4" type="ORF">GCM10018785_32940</name>
</gene>
<dbReference type="EMBL" id="BNBT01000043">
    <property type="protein sequence ID" value="GHE61300.1"/>
    <property type="molecule type" value="Genomic_DNA"/>
</dbReference>
<evidence type="ECO:0000259" key="3">
    <source>
        <dbReference type="Pfam" id="PF07859"/>
    </source>
</evidence>
<keyword evidence="1" id="KW-0378">Hydrolase</keyword>
<feature type="region of interest" description="Disordered" evidence="2">
    <location>
        <begin position="1"/>
        <end position="47"/>
    </location>
</feature>
<evidence type="ECO:0000256" key="2">
    <source>
        <dbReference type="SAM" id="MobiDB-lite"/>
    </source>
</evidence>
<evidence type="ECO:0000313" key="4">
    <source>
        <dbReference type="EMBL" id="GHE61300.1"/>
    </source>
</evidence>
<dbReference type="PANTHER" id="PTHR48081">
    <property type="entry name" value="AB HYDROLASE SUPERFAMILY PROTEIN C4A8.06C"/>
    <property type="match status" value="1"/>
</dbReference>
<feature type="region of interest" description="Disordered" evidence="2">
    <location>
        <begin position="343"/>
        <end position="368"/>
    </location>
</feature>
<evidence type="ECO:0000313" key="5">
    <source>
        <dbReference type="Proteomes" id="UP000608024"/>
    </source>
</evidence>
<dbReference type="InterPro" id="IPR013094">
    <property type="entry name" value="AB_hydrolase_3"/>
</dbReference>
<accession>A0A918ZP25</accession>
<sequence length="368" mass="38081">MSGEAGGEPGLDPQAGRSGLGLDPQAGRELRLGPEARREPDREYSPSSLVDDLPVFLDRYAADSLRARATLTVHQDLRCGPLPEQRFDYFPAPGEGAPLFVFVHGGYWQELSKAEAAFAARDFVAAGISFAALGYGLAPAYGMRQLTAAAVDSLHWICAHRASLPGAPSAVHLGGHSAGAHLVASALLDAEARRRAGTHPAGTIASATLLSGVYDLELLRHTYVNDALGMDTAEARECSPLRRLPEAGPTAAGAVPPQGALPQGAPPSRGTALPPLLVARGERETTAFDRQQVAFVRRARAAGAAVTDLVVADRHHFDLPLDLARPGTVLGAEVLRVIRSTGPVGVDSGSGGGDAGSGAPLADGTLVS</sequence>
<dbReference type="RefSeq" id="WP_229925683.1">
    <property type="nucleotide sequence ID" value="NZ_BNBT01000043.1"/>
</dbReference>
<dbReference type="AlphaFoldDB" id="A0A918ZP25"/>
<proteinExistence type="predicted"/>
<dbReference type="InterPro" id="IPR050300">
    <property type="entry name" value="GDXG_lipolytic_enzyme"/>
</dbReference>
<protein>
    <submittedName>
        <fullName evidence="4">Esterase</fullName>
    </submittedName>
</protein>
<keyword evidence="5" id="KW-1185">Reference proteome</keyword>
<name>A0A918ZP25_9ACTN</name>